<evidence type="ECO:0000313" key="2">
    <source>
        <dbReference type="Proteomes" id="UP000289152"/>
    </source>
</evidence>
<reference evidence="1 2" key="1">
    <citation type="submission" date="2016-06" db="EMBL/GenBank/DDBJ databases">
        <title>Evolution of pathogenesis and genome organization in the Tremellales.</title>
        <authorList>
            <person name="Cuomo C."/>
            <person name="Litvintseva A."/>
            <person name="Heitman J."/>
            <person name="Chen Y."/>
            <person name="Sun S."/>
            <person name="Springer D."/>
            <person name="Dromer F."/>
            <person name="Young S."/>
            <person name="Zeng Q."/>
            <person name="Chapman S."/>
            <person name="Gujja S."/>
            <person name="Saif S."/>
            <person name="Birren B."/>
        </authorList>
    </citation>
    <scope>NUCLEOTIDE SEQUENCE [LARGE SCALE GENOMIC DNA]</scope>
    <source>
        <strain evidence="1 2">ATCC 28783</strain>
    </source>
</reference>
<dbReference type="EMBL" id="SDIL01000242">
    <property type="protein sequence ID" value="RXK34652.1"/>
    <property type="molecule type" value="Genomic_DNA"/>
</dbReference>
<dbReference type="Proteomes" id="UP000289152">
    <property type="component" value="Unassembled WGS sequence"/>
</dbReference>
<dbReference type="InParanoid" id="A0A4Q1B7V0"/>
<keyword evidence="2" id="KW-1185">Reference proteome</keyword>
<proteinExistence type="predicted"/>
<accession>A0A4Q1B7V0</accession>
<dbReference type="AlphaFoldDB" id="A0A4Q1B7V0"/>
<evidence type="ECO:0000313" key="1">
    <source>
        <dbReference type="EMBL" id="RXK34652.1"/>
    </source>
</evidence>
<name>A0A4Q1B7V0_TREME</name>
<protein>
    <submittedName>
        <fullName evidence="1">Uncharacterized protein</fullName>
    </submittedName>
</protein>
<gene>
    <name evidence="1" type="ORF">M231_08091</name>
</gene>
<sequence length="160" mass="18091">MSVSAQDTNTFSTIDISFRPESTADDYKTAMADVFTSTIYNSNTSYRAHITGSDGYITQNKFRVDFPSMISSLLTAQPIIWSKRFPSFTSENKEDLMWVLMQMDEALLEAYSQTFKGYFETMQRNAENTVAGKSQVNFSILNLRIGFDQTSSSCLFDHVG</sequence>
<organism evidence="1 2">
    <name type="scientific">Tremella mesenterica</name>
    <name type="common">Jelly fungus</name>
    <dbReference type="NCBI Taxonomy" id="5217"/>
    <lineage>
        <taxon>Eukaryota</taxon>
        <taxon>Fungi</taxon>
        <taxon>Dikarya</taxon>
        <taxon>Basidiomycota</taxon>
        <taxon>Agaricomycotina</taxon>
        <taxon>Tremellomycetes</taxon>
        <taxon>Tremellales</taxon>
        <taxon>Tremellaceae</taxon>
        <taxon>Tremella</taxon>
    </lineage>
</organism>
<dbReference type="VEuPathDB" id="FungiDB:TREMEDRAFT_59493"/>
<comment type="caution">
    <text evidence="1">The sequence shown here is derived from an EMBL/GenBank/DDBJ whole genome shotgun (WGS) entry which is preliminary data.</text>
</comment>